<accession>A0A814BPF0</accession>
<feature type="non-terminal residue" evidence="3">
    <location>
        <position position="1"/>
    </location>
</feature>
<dbReference type="AlphaFoldDB" id="A0A814BPF0"/>
<comment type="caution">
    <text evidence="3">The sequence shown here is derived from an EMBL/GenBank/DDBJ whole genome shotgun (WGS) entry which is preliminary data.</text>
</comment>
<evidence type="ECO:0000256" key="1">
    <source>
        <dbReference type="SAM" id="Coils"/>
    </source>
</evidence>
<dbReference type="EMBL" id="CAJNOC010002414">
    <property type="protein sequence ID" value="CAF0931472.1"/>
    <property type="molecule type" value="Genomic_DNA"/>
</dbReference>
<feature type="coiled-coil region" evidence="1">
    <location>
        <begin position="83"/>
        <end position="110"/>
    </location>
</feature>
<evidence type="ECO:0000256" key="2">
    <source>
        <dbReference type="SAM" id="Phobius"/>
    </source>
</evidence>
<keyword evidence="2" id="KW-0472">Membrane</keyword>
<proteinExistence type="predicted"/>
<keyword evidence="2" id="KW-0812">Transmembrane</keyword>
<sequence>MDSVPVNICSFQCPNEPMEKQNTFSGPITNNQEGAKKKKYIIIGVIITLSLVLCTVISVVSILAYGSSQVSEKELDKMKEDFTKEVQNKLKELLANTENLNRDEDTLIQEEIDKLLIAYSALKQMKGYIDWLKVLKTALKAFIKAFKLNQNLK</sequence>
<evidence type="ECO:0000313" key="3">
    <source>
        <dbReference type="EMBL" id="CAF0931472.1"/>
    </source>
</evidence>
<name>A0A814BPF0_9BILA</name>
<feature type="transmembrane region" description="Helical" evidence="2">
    <location>
        <begin position="40"/>
        <end position="65"/>
    </location>
</feature>
<dbReference type="Proteomes" id="UP000663879">
    <property type="component" value="Unassembled WGS sequence"/>
</dbReference>
<keyword evidence="4" id="KW-1185">Reference proteome</keyword>
<organism evidence="3 4">
    <name type="scientific">Brachionus calyciflorus</name>
    <dbReference type="NCBI Taxonomy" id="104777"/>
    <lineage>
        <taxon>Eukaryota</taxon>
        <taxon>Metazoa</taxon>
        <taxon>Spiralia</taxon>
        <taxon>Gnathifera</taxon>
        <taxon>Rotifera</taxon>
        <taxon>Eurotatoria</taxon>
        <taxon>Monogononta</taxon>
        <taxon>Pseudotrocha</taxon>
        <taxon>Ploima</taxon>
        <taxon>Brachionidae</taxon>
        <taxon>Brachionus</taxon>
    </lineage>
</organism>
<reference evidence="3" key="1">
    <citation type="submission" date="2021-02" db="EMBL/GenBank/DDBJ databases">
        <authorList>
            <person name="Nowell W R."/>
        </authorList>
    </citation>
    <scope>NUCLEOTIDE SEQUENCE</scope>
    <source>
        <strain evidence="3">Ploen Becks lab</strain>
    </source>
</reference>
<evidence type="ECO:0000313" key="4">
    <source>
        <dbReference type="Proteomes" id="UP000663879"/>
    </source>
</evidence>
<gene>
    <name evidence="3" type="ORF">OXX778_LOCUS12930</name>
</gene>
<keyword evidence="2" id="KW-1133">Transmembrane helix</keyword>
<keyword evidence="1" id="KW-0175">Coiled coil</keyword>
<protein>
    <submittedName>
        <fullName evidence="3">Uncharacterized protein</fullName>
    </submittedName>
</protein>